<feature type="compositionally biased region" description="Low complexity" evidence="2">
    <location>
        <begin position="22"/>
        <end position="34"/>
    </location>
</feature>
<protein>
    <submittedName>
        <fullName evidence="4">Uncharacterized protein</fullName>
    </submittedName>
</protein>
<gene>
    <name evidence="4" type="ORF">HMPREF9470_04261</name>
</gene>
<feature type="signal peptide" evidence="3">
    <location>
        <begin position="1"/>
        <end position="18"/>
    </location>
</feature>
<dbReference type="GO" id="GO:0055085">
    <property type="term" value="P:transmembrane transport"/>
    <property type="evidence" value="ECO:0007669"/>
    <property type="project" value="InterPro"/>
</dbReference>
<feature type="region of interest" description="Disordered" evidence="2">
    <location>
        <begin position="21"/>
        <end position="45"/>
    </location>
</feature>
<dbReference type="Gene3D" id="3.40.190.170">
    <property type="entry name" value="Bacterial extracellular solute-binding protein, family 7"/>
    <property type="match status" value="1"/>
</dbReference>
<accession>A0A0J9BX66</accession>
<comment type="caution">
    <text evidence="4">The sequence shown here is derived from an EMBL/GenBank/DDBJ whole genome shotgun (WGS) entry which is preliminary data.</text>
</comment>
<organism evidence="4 5">
    <name type="scientific">[Clostridium] citroniae WAL-19142</name>
    <dbReference type="NCBI Taxonomy" id="742734"/>
    <lineage>
        <taxon>Bacteria</taxon>
        <taxon>Bacillati</taxon>
        <taxon>Bacillota</taxon>
        <taxon>Clostridia</taxon>
        <taxon>Lachnospirales</taxon>
        <taxon>Lachnospiraceae</taxon>
        <taxon>Enterocloster</taxon>
    </lineage>
</organism>
<dbReference type="Proteomes" id="UP000037392">
    <property type="component" value="Unassembled WGS sequence"/>
</dbReference>
<proteinExistence type="predicted"/>
<evidence type="ECO:0000256" key="2">
    <source>
        <dbReference type="SAM" id="MobiDB-lite"/>
    </source>
</evidence>
<dbReference type="GeneID" id="93161373"/>
<dbReference type="PANTHER" id="PTHR33376">
    <property type="match status" value="1"/>
</dbReference>
<reference evidence="4 5" key="1">
    <citation type="submission" date="2011-04" db="EMBL/GenBank/DDBJ databases">
        <title>The Genome Sequence of Clostridium citroniae WAL-19142.</title>
        <authorList>
            <consortium name="The Broad Institute Genome Sequencing Platform"/>
            <person name="Earl A."/>
            <person name="Ward D."/>
            <person name="Feldgarden M."/>
            <person name="Gevers D."/>
            <person name="Warren Y.A."/>
            <person name="Tyrrell K.L."/>
            <person name="Citron D.M."/>
            <person name="Goldstein E.J."/>
            <person name="Daigneault M."/>
            <person name="Allen-Vercoe E."/>
            <person name="Young S.K."/>
            <person name="Zeng Q."/>
            <person name="Gargeya S."/>
            <person name="Fitzgerald M."/>
            <person name="Haas B."/>
            <person name="Abouelleil A."/>
            <person name="Alvarado L."/>
            <person name="Arachchi H.M."/>
            <person name="Berlin A."/>
            <person name="Brown A."/>
            <person name="Chapman S.B."/>
            <person name="Chen Z."/>
            <person name="Dunbar C."/>
            <person name="Freedman E."/>
            <person name="Gearin G."/>
            <person name="Gellesch M."/>
            <person name="Goldberg J."/>
            <person name="Griggs A."/>
            <person name="Gujja S."/>
            <person name="Heilman E.R."/>
            <person name="Heiman D."/>
            <person name="Howarth C."/>
            <person name="Larson L."/>
            <person name="Lui A."/>
            <person name="MacDonald P.J."/>
            <person name="Mehta T."/>
            <person name="Montmayeur A."/>
            <person name="Murphy C."/>
            <person name="Neiman D."/>
            <person name="Pearson M."/>
            <person name="Priest M."/>
            <person name="Roberts A."/>
            <person name="Saif S."/>
            <person name="Shea T."/>
            <person name="Shenoy N."/>
            <person name="Sisk P."/>
            <person name="Stolte C."/>
            <person name="Sykes S."/>
            <person name="White J."/>
            <person name="Yandava C."/>
            <person name="Wortman J."/>
            <person name="Nusbaum C."/>
            <person name="Birren B."/>
        </authorList>
    </citation>
    <scope>NUCLEOTIDE SEQUENCE [LARGE SCALE GENOMIC DNA]</scope>
    <source>
        <strain evidence="4 5">WAL-19142</strain>
    </source>
</reference>
<feature type="chain" id="PRO_5039404649" evidence="3">
    <location>
        <begin position="19"/>
        <end position="351"/>
    </location>
</feature>
<dbReference type="AlphaFoldDB" id="A0A0J9BX66"/>
<dbReference type="Pfam" id="PF03480">
    <property type="entry name" value="DctP"/>
    <property type="match status" value="1"/>
</dbReference>
<dbReference type="PANTHER" id="PTHR33376:SF3">
    <property type="entry name" value="C4-DICARBOXYLATE-BINDING PROTEIN"/>
    <property type="match status" value="1"/>
</dbReference>
<sequence length="351" mass="38893">MKRRILMTLVLTGCLALAGCGSSASTTSTTTASSEKSTQDSGASAGQDAKKVTIKFGNTAGEDDIQTMALREVAKRLSEESGGRIEAEIYPSSSLGDTDDLTEQAMQGAAILTVSDPSRLASFVNDYGMLQMPYIFDDYTGLDKVMETELYAQWEKEFADQGIWLVTSNWFSGTRNFCLNKEVNVPADLNGQRIRTIGNDLCTSSVKAMGAVPTPMSWSEVYTSIQQKALDGAEVQTPSFYATRLWEVTKYINKTEHFQLIGSVVTGTKFRDSLSEEDRALMEKVFREVGTEYQQKCVELSEQYEKEMAEKYGVIINNNVDIDAFKEASVPVYTQLGYEEVRSQLMEQMGK</sequence>
<dbReference type="RefSeq" id="WP_007863941.1">
    <property type="nucleotide sequence ID" value="NZ_KQ235881.1"/>
</dbReference>
<dbReference type="InterPro" id="IPR038404">
    <property type="entry name" value="TRAP_DctP_sf"/>
</dbReference>
<dbReference type="PATRIC" id="fig|742734.4.peg.4567"/>
<feature type="compositionally biased region" description="Polar residues" evidence="2">
    <location>
        <begin position="35"/>
        <end position="44"/>
    </location>
</feature>
<dbReference type="EMBL" id="ADLK01000029">
    <property type="protein sequence ID" value="KMW16761.1"/>
    <property type="molecule type" value="Genomic_DNA"/>
</dbReference>
<dbReference type="NCBIfam" id="NF037995">
    <property type="entry name" value="TRAP_S1"/>
    <property type="match status" value="1"/>
</dbReference>
<dbReference type="InterPro" id="IPR018389">
    <property type="entry name" value="DctP_fam"/>
</dbReference>
<dbReference type="PROSITE" id="PS51257">
    <property type="entry name" value="PROKAR_LIPOPROTEIN"/>
    <property type="match status" value="1"/>
</dbReference>
<evidence type="ECO:0000256" key="1">
    <source>
        <dbReference type="ARBA" id="ARBA00022729"/>
    </source>
</evidence>
<evidence type="ECO:0000256" key="3">
    <source>
        <dbReference type="SAM" id="SignalP"/>
    </source>
</evidence>
<evidence type="ECO:0000313" key="5">
    <source>
        <dbReference type="Proteomes" id="UP000037392"/>
    </source>
</evidence>
<dbReference type="CDD" id="cd13669">
    <property type="entry name" value="PBP2_TRAP_TM0322_like"/>
    <property type="match status" value="1"/>
</dbReference>
<name>A0A0J9BX66_9FIRM</name>
<keyword evidence="1 3" id="KW-0732">Signal</keyword>
<evidence type="ECO:0000313" key="4">
    <source>
        <dbReference type="EMBL" id="KMW16761.1"/>
    </source>
</evidence>